<dbReference type="PIRSF" id="PIRSF002599">
    <property type="entry name" value="Cold_shock_A"/>
    <property type="match status" value="1"/>
</dbReference>
<gene>
    <name evidence="2" type="ORF">GCM10008905_11570</name>
</gene>
<keyword evidence="1" id="KW-1133">Transmembrane helix</keyword>
<feature type="transmembrane region" description="Helical" evidence="1">
    <location>
        <begin position="37"/>
        <end position="54"/>
    </location>
</feature>
<dbReference type="InterPro" id="IPR010718">
    <property type="entry name" value="DUF1294"/>
</dbReference>
<dbReference type="InterPro" id="IPR012156">
    <property type="entry name" value="Cold_shock_CspA"/>
</dbReference>
<reference evidence="3" key="1">
    <citation type="journal article" date="2019" name="Int. J. Syst. Evol. Microbiol.">
        <title>The Global Catalogue of Microorganisms (GCM) 10K type strain sequencing project: providing services to taxonomists for standard genome sequencing and annotation.</title>
        <authorList>
            <consortium name="The Broad Institute Genomics Platform"/>
            <consortium name="The Broad Institute Genome Sequencing Center for Infectious Disease"/>
            <person name="Wu L."/>
            <person name="Ma J."/>
        </authorList>
    </citation>
    <scope>NUCLEOTIDE SEQUENCE [LARGE SCALE GENOMIC DNA]</scope>
    <source>
        <strain evidence="3">JCM 1405</strain>
    </source>
</reference>
<evidence type="ECO:0000313" key="2">
    <source>
        <dbReference type="EMBL" id="GAA0721282.1"/>
    </source>
</evidence>
<accession>A0ABP3TZC4</accession>
<dbReference type="EMBL" id="BAAACF010000001">
    <property type="protein sequence ID" value="GAA0721282.1"/>
    <property type="molecule type" value="Genomic_DNA"/>
</dbReference>
<name>A0ABP3TZC4_9CLOT</name>
<comment type="caution">
    <text evidence="2">The sequence shown here is derived from an EMBL/GenBank/DDBJ whole genome shotgun (WGS) entry which is preliminary data.</text>
</comment>
<feature type="transmembrane region" description="Helical" evidence="1">
    <location>
        <begin position="6"/>
        <end position="21"/>
    </location>
</feature>
<sequence>MKIFLYYLLLINLFGFILMYIDKRKSMKGRWRIPEKNLFITAVAFGSLGIFLGMRAFRHKTKHNSFVFGIPFIMVVQLVGLASYLTK</sequence>
<keyword evidence="1" id="KW-0812">Transmembrane</keyword>
<organism evidence="2 3">
    <name type="scientific">Clostridium malenominatum</name>
    <dbReference type="NCBI Taxonomy" id="1539"/>
    <lineage>
        <taxon>Bacteria</taxon>
        <taxon>Bacillati</taxon>
        <taxon>Bacillota</taxon>
        <taxon>Clostridia</taxon>
        <taxon>Eubacteriales</taxon>
        <taxon>Clostridiaceae</taxon>
        <taxon>Clostridium</taxon>
    </lineage>
</organism>
<dbReference type="Proteomes" id="UP001500339">
    <property type="component" value="Unassembled WGS sequence"/>
</dbReference>
<keyword evidence="1" id="KW-0472">Membrane</keyword>
<proteinExistence type="predicted"/>
<evidence type="ECO:0000256" key="1">
    <source>
        <dbReference type="SAM" id="Phobius"/>
    </source>
</evidence>
<keyword evidence="3" id="KW-1185">Reference proteome</keyword>
<dbReference type="Pfam" id="PF06961">
    <property type="entry name" value="DUF1294"/>
    <property type="match status" value="1"/>
</dbReference>
<evidence type="ECO:0000313" key="3">
    <source>
        <dbReference type="Proteomes" id="UP001500339"/>
    </source>
</evidence>
<feature type="transmembrane region" description="Helical" evidence="1">
    <location>
        <begin position="66"/>
        <end position="85"/>
    </location>
</feature>
<dbReference type="RefSeq" id="WP_343767674.1">
    <property type="nucleotide sequence ID" value="NZ_BAAACF010000001.1"/>
</dbReference>
<protein>
    <submittedName>
        <fullName evidence="2">DUF1294 domain-containing protein</fullName>
    </submittedName>
</protein>